<name>A0A202C425_9FLAO</name>
<evidence type="ECO:0000313" key="1">
    <source>
        <dbReference type="EMBL" id="OVE58547.1"/>
    </source>
</evidence>
<dbReference type="RefSeq" id="WP_087708360.1">
    <property type="nucleotide sequence ID" value="NZ_MVAG01000105.1"/>
</dbReference>
<proteinExistence type="predicted"/>
<gene>
    <name evidence="1" type="ORF">B0E34_07655</name>
</gene>
<dbReference type="Proteomes" id="UP000196355">
    <property type="component" value="Unassembled WGS sequence"/>
</dbReference>
<accession>A0A202C425</accession>
<comment type="caution">
    <text evidence="1">The sequence shown here is derived from an EMBL/GenBank/DDBJ whole genome shotgun (WGS) entry which is preliminary data.</text>
</comment>
<sequence length="83" mass="10053">MESTVDIRKRIHDFIDIADERILRIFKGIIDAEEGDQELESSDYPQVPDYIYDRIEEEREKYMKGEVKTSNWEEVKERLMKKL</sequence>
<evidence type="ECO:0008006" key="3">
    <source>
        <dbReference type="Google" id="ProtNLM"/>
    </source>
</evidence>
<organism evidence="1 2">
    <name type="scientific">Chryseobacterium mucoviscidosis</name>
    <dbReference type="NCBI Taxonomy" id="1945581"/>
    <lineage>
        <taxon>Bacteria</taxon>
        <taxon>Pseudomonadati</taxon>
        <taxon>Bacteroidota</taxon>
        <taxon>Flavobacteriia</taxon>
        <taxon>Flavobacteriales</taxon>
        <taxon>Weeksellaceae</taxon>
        <taxon>Chryseobacterium group</taxon>
        <taxon>Chryseobacterium</taxon>
    </lineage>
</organism>
<dbReference type="EMBL" id="MVAG01000105">
    <property type="protein sequence ID" value="OVE58547.1"/>
    <property type="molecule type" value="Genomic_DNA"/>
</dbReference>
<keyword evidence="2" id="KW-1185">Reference proteome</keyword>
<reference evidence="2" key="1">
    <citation type="submission" date="2017-02" db="EMBL/GenBank/DDBJ databases">
        <authorList>
            <person name="Tetz G."/>
            <person name="Tetz V."/>
        </authorList>
    </citation>
    <scope>NUCLEOTIDE SEQUENCE [LARGE SCALE GENOMIC DNA]</scope>
    <source>
        <strain evidence="2">VT16-26</strain>
    </source>
</reference>
<evidence type="ECO:0000313" key="2">
    <source>
        <dbReference type="Proteomes" id="UP000196355"/>
    </source>
</evidence>
<dbReference type="AlphaFoldDB" id="A0A202C425"/>
<protein>
    <recommendedName>
        <fullName evidence="3">Addiction module family protein</fullName>
    </recommendedName>
</protein>